<dbReference type="GO" id="GO:0016705">
    <property type="term" value="F:oxidoreductase activity, acting on paired donors, with incorporation or reduction of molecular oxygen"/>
    <property type="evidence" value="ECO:0007669"/>
    <property type="project" value="InterPro"/>
</dbReference>
<evidence type="ECO:0000256" key="3">
    <source>
        <dbReference type="PIRSR" id="PIRSR602401-1"/>
    </source>
</evidence>
<dbReference type="Gene3D" id="1.10.630.10">
    <property type="entry name" value="Cytochrome P450"/>
    <property type="match status" value="1"/>
</dbReference>
<keyword evidence="7" id="KW-1185">Reference proteome</keyword>
<keyword evidence="4" id="KW-0560">Oxidoreductase</keyword>
<dbReference type="Pfam" id="PF00067">
    <property type="entry name" value="p450"/>
    <property type="match status" value="1"/>
</dbReference>
<dbReference type="RefSeq" id="XP_005710778.1">
    <property type="nucleotide sequence ID" value="XM_005710721.1"/>
</dbReference>
<feature type="signal peptide" evidence="5">
    <location>
        <begin position="1"/>
        <end position="26"/>
    </location>
</feature>
<keyword evidence="3 4" id="KW-0408">Iron</keyword>
<proteinExistence type="inferred from homology"/>
<dbReference type="CDD" id="cd00302">
    <property type="entry name" value="cytochrome_P450"/>
    <property type="match status" value="1"/>
</dbReference>
<protein>
    <submittedName>
        <fullName evidence="6">Cytochrome P450 family 808A-CYP808A2</fullName>
    </submittedName>
</protein>
<keyword evidence="3 4" id="KW-0349">Heme</keyword>
<reference evidence="7" key="1">
    <citation type="journal article" date="2013" name="Proc. Natl. Acad. Sci. U.S.A.">
        <title>Genome structure and metabolic features in the red seaweed Chondrus crispus shed light on evolution of the Archaeplastida.</title>
        <authorList>
            <person name="Collen J."/>
            <person name="Porcel B."/>
            <person name="Carre W."/>
            <person name="Ball S.G."/>
            <person name="Chaparro C."/>
            <person name="Tonon T."/>
            <person name="Barbeyron T."/>
            <person name="Michel G."/>
            <person name="Noel B."/>
            <person name="Valentin K."/>
            <person name="Elias M."/>
            <person name="Artiguenave F."/>
            <person name="Arun A."/>
            <person name="Aury J.M."/>
            <person name="Barbosa-Neto J.F."/>
            <person name="Bothwell J.H."/>
            <person name="Bouget F.Y."/>
            <person name="Brillet L."/>
            <person name="Cabello-Hurtado F."/>
            <person name="Capella-Gutierrez S."/>
            <person name="Charrier B."/>
            <person name="Cladiere L."/>
            <person name="Cock J.M."/>
            <person name="Coelho S.M."/>
            <person name="Colleoni C."/>
            <person name="Czjzek M."/>
            <person name="Da Silva C."/>
            <person name="Delage L."/>
            <person name="Denoeud F."/>
            <person name="Deschamps P."/>
            <person name="Dittami S.M."/>
            <person name="Gabaldon T."/>
            <person name="Gachon C.M."/>
            <person name="Groisillier A."/>
            <person name="Herve C."/>
            <person name="Jabbari K."/>
            <person name="Katinka M."/>
            <person name="Kloareg B."/>
            <person name="Kowalczyk N."/>
            <person name="Labadie K."/>
            <person name="Leblanc C."/>
            <person name="Lopez P.J."/>
            <person name="McLachlan D.H."/>
            <person name="Meslet-Cladiere L."/>
            <person name="Moustafa A."/>
            <person name="Nehr Z."/>
            <person name="Nyvall Collen P."/>
            <person name="Panaud O."/>
            <person name="Partensky F."/>
            <person name="Poulain J."/>
            <person name="Rensing S.A."/>
            <person name="Rousvoal S."/>
            <person name="Samson G."/>
            <person name="Symeonidi A."/>
            <person name="Weissenbach J."/>
            <person name="Zambounis A."/>
            <person name="Wincker P."/>
            <person name="Boyen C."/>
        </authorList>
    </citation>
    <scope>NUCLEOTIDE SEQUENCE [LARGE SCALE GENOMIC DNA]</scope>
    <source>
        <strain evidence="7">cv. Stackhouse</strain>
    </source>
</reference>
<dbReference type="InterPro" id="IPR017972">
    <property type="entry name" value="Cyt_P450_CS"/>
</dbReference>
<dbReference type="GO" id="GO:0005506">
    <property type="term" value="F:iron ion binding"/>
    <property type="evidence" value="ECO:0007669"/>
    <property type="project" value="InterPro"/>
</dbReference>
<dbReference type="PANTHER" id="PTHR24305">
    <property type="entry name" value="CYTOCHROME P450"/>
    <property type="match status" value="1"/>
</dbReference>
<organism evidence="6 7">
    <name type="scientific">Chondrus crispus</name>
    <name type="common">Carrageen Irish moss</name>
    <name type="synonym">Polymorpha crispa</name>
    <dbReference type="NCBI Taxonomy" id="2769"/>
    <lineage>
        <taxon>Eukaryota</taxon>
        <taxon>Rhodophyta</taxon>
        <taxon>Florideophyceae</taxon>
        <taxon>Rhodymeniophycidae</taxon>
        <taxon>Gigartinales</taxon>
        <taxon>Gigartinaceae</taxon>
        <taxon>Chondrus</taxon>
    </lineage>
</organism>
<dbReference type="EMBL" id="HG002186">
    <property type="protein sequence ID" value="CDF40484.1"/>
    <property type="molecule type" value="Genomic_DNA"/>
</dbReference>
<evidence type="ECO:0000256" key="5">
    <source>
        <dbReference type="SAM" id="SignalP"/>
    </source>
</evidence>
<dbReference type="GO" id="GO:0004497">
    <property type="term" value="F:monooxygenase activity"/>
    <property type="evidence" value="ECO:0007669"/>
    <property type="project" value="UniProtKB-KW"/>
</dbReference>
<dbReference type="STRING" id="2769.R7QQV5"/>
<keyword evidence="5" id="KW-0732">Signal</keyword>
<evidence type="ECO:0000256" key="2">
    <source>
        <dbReference type="ARBA" id="ARBA00010617"/>
    </source>
</evidence>
<name>R7QQV5_CHOCR</name>
<dbReference type="Proteomes" id="UP000012073">
    <property type="component" value="Unassembled WGS sequence"/>
</dbReference>
<evidence type="ECO:0000256" key="1">
    <source>
        <dbReference type="ARBA" id="ARBA00001971"/>
    </source>
</evidence>
<sequence>MYALLLLLPPFLLLVLYFLPRRPSLPGPPLLSVLLPGPVRTFHANPNLLTQCLSAISRAHPDVFALWLGLTRVVVTADPADLVHMSSDPRLFPRPPCLRAVFDLALPGGIFSMSYEPHRVVRAALHKNFNHSMLRGFHPAMKRAMATLCDALHRAAVAGKPIDISTLLSSTTFMVILNVAFGGHFSSEDCLKFAADIDILTEELMQEHMQYSVRAAFEWAGSRARLFACKKRIYATCNHFVQRRLAETRAEKEARTPDMLDTILSLDQFSEHVMASLVVEFALAGSYTTSQTIVWSLYETCYVARALEAVHEELARKFSGKGADEMLSFEEVDTLEYVRNVWKESTRLHPISPLLGRAVTADVTLKGSGVHLPKGTIVYGNIQRIHTHPDIWSRADEFRPERWGGRGVEAERVPFGAYAAFGVGKTKCVGRFLADYEGPFIIAEMHRRFKFRLACGKDEVANRSNFIDLPRYLNESTGQAEGIPMYVELR</sequence>
<feature type="binding site" description="axial binding residue" evidence="3">
    <location>
        <position position="428"/>
    </location>
    <ligand>
        <name>heme</name>
        <dbReference type="ChEBI" id="CHEBI:30413"/>
    </ligand>
    <ligandPart>
        <name>Fe</name>
        <dbReference type="ChEBI" id="CHEBI:18248"/>
    </ligandPart>
</feature>
<comment type="similarity">
    <text evidence="2 4">Belongs to the cytochrome P450 family.</text>
</comment>
<dbReference type="PROSITE" id="PS00086">
    <property type="entry name" value="CYTOCHROME_P450"/>
    <property type="match status" value="1"/>
</dbReference>
<keyword evidence="4" id="KW-0503">Monooxygenase</keyword>
<dbReference type="InterPro" id="IPR001128">
    <property type="entry name" value="Cyt_P450"/>
</dbReference>
<dbReference type="OrthoDB" id="1470350at2759"/>
<feature type="chain" id="PRO_5004454818" evidence="5">
    <location>
        <begin position="27"/>
        <end position="490"/>
    </location>
</feature>
<dbReference type="InterPro" id="IPR036396">
    <property type="entry name" value="Cyt_P450_sf"/>
</dbReference>
<dbReference type="GeneID" id="17318496"/>
<evidence type="ECO:0000313" key="7">
    <source>
        <dbReference type="Proteomes" id="UP000012073"/>
    </source>
</evidence>
<dbReference type="PRINTS" id="PR00385">
    <property type="entry name" value="P450"/>
</dbReference>
<dbReference type="OMA" id="LMLRPMH"/>
<evidence type="ECO:0000313" key="6">
    <source>
        <dbReference type="EMBL" id="CDF40484.1"/>
    </source>
</evidence>
<dbReference type="GO" id="GO:0020037">
    <property type="term" value="F:heme binding"/>
    <property type="evidence" value="ECO:0007669"/>
    <property type="project" value="InterPro"/>
</dbReference>
<dbReference type="InterPro" id="IPR050121">
    <property type="entry name" value="Cytochrome_P450_monoxygenase"/>
</dbReference>
<dbReference type="InterPro" id="IPR002401">
    <property type="entry name" value="Cyt_P450_E_grp-I"/>
</dbReference>
<dbReference type="PANTHER" id="PTHR24305:SF166">
    <property type="entry name" value="CYTOCHROME P450 12A4, MITOCHONDRIAL-RELATED"/>
    <property type="match status" value="1"/>
</dbReference>
<dbReference type="KEGG" id="ccp:CHC_T00008663001"/>
<dbReference type="AlphaFoldDB" id="R7QQV5"/>
<dbReference type="SUPFAM" id="SSF48264">
    <property type="entry name" value="Cytochrome P450"/>
    <property type="match status" value="1"/>
</dbReference>
<dbReference type="Gramene" id="CDF40484">
    <property type="protein sequence ID" value="CDF40484"/>
    <property type="gene ID" value="CHC_T00008663001"/>
</dbReference>
<accession>R7QQV5</accession>
<comment type="cofactor">
    <cofactor evidence="1 3">
        <name>heme</name>
        <dbReference type="ChEBI" id="CHEBI:30413"/>
    </cofactor>
</comment>
<evidence type="ECO:0000256" key="4">
    <source>
        <dbReference type="RuleBase" id="RU000461"/>
    </source>
</evidence>
<dbReference type="PRINTS" id="PR00463">
    <property type="entry name" value="EP450I"/>
</dbReference>
<gene>
    <name evidence="6" type="ORF">CHC_T00008663001</name>
</gene>
<keyword evidence="3 4" id="KW-0479">Metal-binding</keyword>